<accession>A0AAD6W328</accession>
<name>A0AAD6W328_9ROSI</name>
<protein>
    <submittedName>
        <fullName evidence="1">Uncharacterized protein</fullName>
    </submittedName>
</protein>
<proteinExistence type="predicted"/>
<dbReference type="Proteomes" id="UP001164929">
    <property type="component" value="Chromosome 5"/>
</dbReference>
<evidence type="ECO:0000313" key="2">
    <source>
        <dbReference type="Proteomes" id="UP001164929"/>
    </source>
</evidence>
<gene>
    <name evidence="1" type="ORF">NC653_013868</name>
</gene>
<organism evidence="1 2">
    <name type="scientific">Populus alba x Populus x berolinensis</name>
    <dbReference type="NCBI Taxonomy" id="444605"/>
    <lineage>
        <taxon>Eukaryota</taxon>
        <taxon>Viridiplantae</taxon>
        <taxon>Streptophyta</taxon>
        <taxon>Embryophyta</taxon>
        <taxon>Tracheophyta</taxon>
        <taxon>Spermatophyta</taxon>
        <taxon>Magnoliopsida</taxon>
        <taxon>eudicotyledons</taxon>
        <taxon>Gunneridae</taxon>
        <taxon>Pentapetalae</taxon>
        <taxon>rosids</taxon>
        <taxon>fabids</taxon>
        <taxon>Malpighiales</taxon>
        <taxon>Salicaceae</taxon>
        <taxon>Saliceae</taxon>
        <taxon>Populus</taxon>
    </lineage>
</organism>
<reference evidence="1" key="1">
    <citation type="journal article" date="2023" name="Mol. Ecol. Resour.">
        <title>Chromosome-level genome assembly of a triploid poplar Populus alba 'Berolinensis'.</title>
        <authorList>
            <person name="Chen S."/>
            <person name="Yu Y."/>
            <person name="Wang X."/>
            <person name="Wang S."/>
            <person name="Zhang T."/>
            <person name="Zhou Y."/>
            <person name="He R."/>
            <person name="Meng N."/>
            <person name="Wang Y."/>
            <person name="Liu W."/>
            <person name="Liu Z."/>
            <person name="Liu J."/>
            <person name="Guo Q."/>
            <person name="Huang H."/>
            <person name="Sederoff R.R."/>
            <person name="Wang G."/>
            <person name="Qu G."/>
            <person name="Chen S."/>
        </authorList>
    </citation>
    <scope>NUCLEOTIDE SEQUENCE</scope>
    <source>
        <strain evidence="1">SC-2020</strain>
    </source>
</reference>
<evidence type="ECO:0000313" key="1">
    <source>
        <dbReference type="EMBL" id="KAJ6997425.1"/>
    </source>
</evidence>
<dbReference type="AlphaFoldDB" id="A0AAD6W328"/>
<dbReference type="EMBL" id="JAQIZT010000005">
    <property type="protein sequence ID" value="KAJ6997425.1"/>
    <property type="molecule type" value="Genomic_DNA"/>
</dbReference>
<sequence>MEQPVPSKPVCVLNCWCGREI</sequence>
<comment type="caution">
    <text evidence="1">The sequence shown here is derived from an EMBL/GenBank/DDBJ whole genome shotgun (WGS) entry which is preliminary data.</text>
</comment>
<keyword evidence="2" id="KW-1185">Reference proteome</keyword>